<dbReference type="SMART" id="SM00248">
    <property type="entry name" value="ANK"/>
    <property type="match status" value="5"/>
</dbReference>
<evidence type="ECO:0000313" key="4">
    <source>
        <dbReference type="EMBL" id="RPA87030.1"/>
    </source>
</evidence>
<feature type="repeat" description="ANK" evidence="3">
    <location>
        <begin position="181"/>
        <end position="213"/>
    </location>
</feature>
<evidence type="ECO:0000256" key="3">
    <source>
        <dbReference type="PROSITE-ProRule" id="PRU00023"/>
    </source>
</evidence>
<dbReference type="InterPro" id="IPR002110">
    <property type="entry name" value="Ankyrin_rpt"/>
</dbReference>
<keyword evidence="2 3" id="KW-0040">ANK repeat</keyword>
<dbReference type="Pfam" id="PF12796">
    <property type="entry name" value="Ank_2"/>
    <property type="match status" value="2"/>
</dbReference>
<keyword evidence="1" id="KW-0677">Repeat</keyword>
<keyword evidence="5" id="KW-1185">Reference proteome</keyword>
<feature type="repeat" description="ANK" evidence="3">
    <location>
        <begin position="148"/>
        <end position="180"/>
    </location>
</feature>
<gene>
    <name evidence="4" type="ORF">BJ508DRAFT_410614</name>
</gene>
<organism evidence="4 5">
    <name type="scientific">Ascobolus immersus RN42</name>
    <dbReference type="NCBI Taxonomy" id="1160509"/>
    <lineage>
        <taxon>Eukaryota</taxon>
        <taxon>Fungi</taxon>
        <taxon>Dikarya</taxon>
        <taxon>Ascomycota</taxon>
        <taxon>Pezizomycotina</taxon>
        <taxon>Pezizomycetes</taxon>
        <taxon>Pezizales</taxon>
        <taxon>Ascobolaceae</taxon>
        <taxon>Ascobolus</taxon>
    </lineage>
</organism>
<feature type="repeat" description="ANK" evidence="3">
    <location>
        <begin position="114"/>
        <end position="146"/>
    </location>
</feature>
<dbReference type="EMBL" id="ML119647">
    <property type="protein sequence ID" value="RPA87030.1"/>
    <property type="molecule type" value="Genomic_DNA"/>
</dbReference>
<dbReference type="PRINTS" id="PR01415">
    <property type="entry name" value="ANKYRIN"/>
</dbReference>
<reference evidence="4 5" key="1">
    <citation type="journal article" date="2018" name="Nat. Ecol. Evol.">
        <title>Pezizomycetes genomes reveal the molecular basis of ectomycorrhizal truffle lifestyle.</title>
        <authorList>
            <person name="Murat C."/>
            <person name="Payen T."/>
            <person name="Noel B."/>
            <person name="Kuo A."/>
            <person name="Morin E."/>
            <person name="Chen J."/>
            <person name="Kohler A."/>
            <person name="Krizsan K."/>
            <person name="Balestrini R."/>
            <person name="Da Silva C."/>
            <person name="Montanini B."/>
            <person name="Hainaut M."/>
            <person name="Levati E."/>
            <person name="Barry K.W."/>
            <person name="Belfiori B."/>
            <person name="Cichocki N."/>
            <person name="Clum A."/>
            <person name="Dockter R.B."/>
            <person name="Fauchery L."/>
            <person name="Guy J."/>
            <person name="Iotti M."/>
            <person name="Le Tacon F."/>
            <person name="Lindquist E.A."/>
            <person name="Lipzen A."/>
            <person name="Malagnac F."/>
            <person name="Mello A."/>
            <person name="Molinier V."/>
            <person name="Miyauchi S."/>
            <person name="Poulain J."/>
            <person name="Riccioni C."/>
            <person name="Rubini A."/>
            <person name="Sitrit Y."/>
            <person name="Splivallo R."/>
            <person name="Traeger S."/>
            <person name="Wang M."/>
            <person name="Zifcakova L."/>
            <person name="Wipf D."/>
            <person name="Zambonelli A."/>
            <person name="Paolocci F."/>
            <person name="Nowrousian M."/>
            <person name="Ottonello S."/>
            <person name="Baldrian P."/>
            <person name="Spatafora J.W."/>
            <person name="Henrissat B."/>
            <person name="Nagy L.G."/>
            <person name="Aury J.M."/>
            <person name="Wincker P."/>
            <person name="Grigoriev I.V."/>
            <person name="Bonfante P."/>
            <person name="Martin F.M."/>
        </authorList>
    </citation>
    <scope>NUCLEOTIDE SEQUENCE [LARGE SCALE GENOMIC DNA]</scope>
    <source>
        <strain evidence="4 5">RN42</strain>
    </source>
</reference>
<evidence type="ECO:0000313" key="5">
    <source>
        <dbReference type="Proteomes" id="UP000275078"/>
    </source>
</evidence>
<dbReference type="STRING" id="1160509.A0A3N4IS37"/>
<dbReference type="InterPro" id="IPR036770">
    <property type="entry name" value="Ankyrin_rpt-contain_sf"/>
</dbReference>
<dbReference type="PANTHER" id="PTHR24198:SF165">
    <property type="entry name" value="ANKYRIN REPEAT-CONTAINING PROTEIN-RELATED"/>
    <property type="match status" value="1"/>
</dbReference>
<dbReference type="Gene3D" id="1.25.40.20">
    <property type="entry name" value="Ankyrin repeat-containing domain"/>
    <property type="match status" value="2"/>
</dbReference>
<protein>
    <submittedName>
        <fullName evidence="4">Ankyrin</fullName>
    </submittedName>
</protein>
<dbReference type="PANTHER" id="PTHR24198">
    <property type="entry name" value="ANKYRIN REPEAT AND PROTEIN KINASE DOMAIN-CONTAINING PROTEIN"/>
    <property type="match status" value="1"/>
</dbReference>
<proteinExistence type="predicted"/>
<dbReference type="SUPFAM" id="SSF48403">
    <property type="entry name" value="Ankyrin repeat"/>
    <property type="match status" value="1"/>
</dbReference>
<dbReference type="PROSITE" id="PS50297">
    <property type="entry name" value="ANK_REP_REGION"/>
    <property type="match status" value="2"/>
</dbReference>
<evidence type="ECO:0000256" key="1">
    <source>
        <dbReference type="ARBA" id="ARBA00022737"/>
    </source>
</evidence>
<sequence>MDPDKYPLHKAIQLGKIAEVDSLLLAHPELANKPDDDERLPIHWAATTAGTTGSLDLLNKLSQAQGKKFDIDAVDSLGWSILHIGASLGEKPGGEEVVTWAIARGGDVSLKNNNGQTPLHLAASKSALETARLLLAAGAKAAVKDKTQQALPLHRASAVGSMPMVNLLLEHKSPVNATDVDGWTSLHHAVAEGNADIAVALLKAGADATKEDPEKTTPLDLAPDRKVLKYIQDAAKAEGIELPEPKKLPKW</sequence>
<evidence type="ECO:0000256" key="2">
    <source>
        <dbReference type="ARBA" id="ARBA00023043"/>
    </source>
</evidence>
<accession>A0A3N4IS37</accession>
<name>A0A3N4IS37_ASCIM</name>
<dbReference type="AlphaFoldDB" id="A0A3N4IS37"/>
<dbReference type="Proteomes" id="UP000275078">
    <property type="component" value="Unassembled WGS sequence"/>
</dbReference>
<dbReference type="OrthoDB" id="539213at2759"/>
<dbReference type="PROSITE" id="PS50088">
    <property type="entry name" value="ANK_REPEAT"/>
    <property type="match status" value="3"/>
</dbReference>